<comment type="caution">
    <text evidence="1">The sequence shown here is derived from an EMBL/GenBank/DDBJ whole genome shotgun (WGS) entry which is preliminary data.</text>
</comment>
<reference evidence="1 2" key="1">
    <citation type="submission" date="2024-03" db="EMBL/GenBank/DDBJ databases">
        <authorList>
            <person name="Martinez-Hernandez J."/>
        </authorList>
    </citation>
    <scope>NUCLEOTIDE SEQUENCE [LARGE SCALE GENOMIC DNA]</scope>
</reference>
<evidence type="ECO:0000313" key="1">
    <source>
        <dbReference type="EMBL" id="CAL0299976.1"/>
    </source>
</evidence>
<protein>
    <submittedName>
        <fullName evidence="1">Uncharacterized protein</fullName>
    </submittedName>
</protein>
<name>A0AAV1VSP8_LUPLU</name>
<dbReference type="AlphaFoldDB" id="A0AAV1VSP8"/>
<gene>
    <name evidence="1" type="ORF">LLUT_LOCUS1036</name>
</gene>
<evidence type="ECO:0000313" key="2">
    <source>
        <dbReference type="Proteomes" id="UP001497480"/>
    </source>
</evidence>
<dbReference type="Proteomes" id="UP001497480">
    <property type="component" value="Unassembled WGS sequence"/>
</dbReference>
<keyword evidence="2" id="KW-1185">Reference proteome</keyword>
<dbReference type="EMBL" id="CAXHTB010000001">
    <property type="protein sequence ID" value="CAL0299976.1"/>
    <property type="molecule type" value="Genomic_DNA"/>
</dbReference>
<accession>A0AAV1VSP8</accession>
<sequence>MYYMVNKTCIASYAITDDVFDCRKRENIVIQNGVISKTSHGPRAVVRIESQEDIPDDGYSWRKNKIGYDDSFDEFSIPPSSQASEFNNEAFLVSNMVSGLISDHAESSNSDARAACGSLAPASSATGAVPPPPLPFLFDLNLPPPQELYYYDDDDDACLLSLRYEPDQKDICS</sequence>
<proteinExistence type="predicted"/>
<organism evidence="1 2">
    <name type="scientific">Lupinus luteus</name>
    <name type="common">European yellow lupine</name>
    <dbReference type="NCBI Taxonomy" id="3873"/>
    <lineage>
        <taxon>Eukaryota</taxon>
        <taxon>Viridiplantae</taxon>
        <taxon>Streptophyta</taxon>
        <taxon>Embryophyta</taxon>
        <taxon>Tracheophyta</taxon>
        <taxon>Spermatophyta</taxon>
        <taxon>Magnoliopsida</taxon>
        <taxon>eudicotyledons</taxon>
        <taxon>Gunneridae</taxon>
        <taxon>Pentapetalae</taxon>
        <taxon>rosids</taxon>
        <taxon>fabids</taxon>
        <taxon>Fabales</taxon>
        <taxon>Fabaceae</taxon>
        <taxon>Papilionoideae</taxon>
        <taxon>50 kb inversion clade</taxon>
        <taxon>genistoids sensu lato</taxon>
        <taxon>core genistoids</taxon>
        <taxon>Genisteae</taxon>
        <taxon>Lupinus</taxon>
    </lineage>
</organism>